<dbReference type="GO" id="GO:0006085">
    <property type="term" value="P:acetyl-CoA biosynthetic process"/>
    <property type="evidence" value="ECO:0007669"/>
    <property type="project" value="TreeGrafter"/>
</dbReference>
<gene>
    <name evidence="10" type="ORF">NJQ99_11440</name>
</gene>
<dbReference type="GO" id="GO:0005524">
    <property type="term" value="F:ATP binding"/>
    <property type="evidence" value="ECO:0007669"/>
    <property type="project" value="UniProtKB-KW"/>
</dbReference>
<sequence>MSESAPRTWHPRPQDLTHSCPAQMMRHTGQADFDSFYAWSLAEPEAYWRRMNDYLGIRWRKDYDRLCDLSRGKEFPSWFVGGELNWTDTVLDRADDPAFRDKPAIVAETEDGHVTRVTYAELRDLVARVATGLAEQGIVRGDRVGLLMENGVEASAAVMALAYIGAIVVPLFSGFGAEPILSRLEACKARGLIATTGFLRRGAYVDAMPTVREVCSRLPTLERLILKVSPHHPADDPLPADAVAWTEVTAPEGPRVAPLTMSANDPFMVIFTSGTTGKPKGPVHTHGGFPIRIAHDAALNFNVKAESVFCWPADMGWIAGTLVMCSALMRGATLVCYDGAPDFPDWSRMGRLVETYRVTHFGSAPTLIRGFAAHAETATAPDLSSIELLITAGEGIAPEHFLWFQTHFGRGEVPLINYTGGTEVSGALLGSVVVKPIVPAGFNARGGAVAVDVVDLDGKPVTLQTGELVVREPFVGMTASFWEDDARYLETYWSAIPGLWVHGDLAMRDATGQYFMLGRSDDTIKVAGKRVGPAEVEAILVELAGVEEAAVIGVPDPLKGQAIVAFLTGSRLRETREFLAEVRKRVQDRLGKPFAPREVYLVQQLPKTRSSKIMRRVIRGIYTDAPQGDLTALVNPDAIGEIARIVGSR</sequence>
<proteinExistence type="inferred from homology"/>
<dbReference type="GO" id="GO:0003987">
    <property type="term" value="F:acetate-CoA ligase activity"/>
    <property type="evidence" value="ECO:0007669"/>
    <property type="project" value="UniProtKB-EC"/>
</dbReference>
<dbReference type="PANTHER" id="PTHR24095">
    <property type="entry name" value="ACETYL-COENZYME A SYNTHETASE"/>
    <property type="match status" value="1"/>
</dbReference>
<name>A0A9J6PLV9_9PROT</name>
<evidence type="ECO:0000256" key="1">
    <source>
        <dbReference type="ARBA" id="ARBA00006432"/>
    </source>
</evidence>
<dbReference type="RefSeq" id="WP_269332964.1">
    <property type="nucleotide sequence ID" value="NZ_JAMZFT010000002.1"/>
</dbReference>
<evidence type="ECO:0000256" key="5">
    <source>
        <dbReference type="ARBA" id="ARBA00022840"/>
    </source>
</evidence>
<evidence type="ECO:0000256" key="2">
    <source>
        <dbReference type="ARBA" id="ARBA00013275"/>
    </source>
</evidence>
<evidence type="ECO:0000256" key="4">
    <source>
        <dbReference type="ARBA" id="ARBA00022741"/>
    </source>
</evidence>
<dbReference type="EMBL" id="JAMZFT010000002">
    <property type="protein sequence ID" value="MCP1337026.1"/>
    <property type="molecule type" value="Genomic_DNA"/>
</dbReference>
<dbReference type="AlphaFoldDB" id="A0A9J6PLV9"/>
<dbReference type="InterPro" id="IPR032387">
    <property type="entry name" value="ACAS_N"/>
</dbReference>
<dbReference type="InterPro" id="IPR042099">
    <property type="entry name" value="ANL_N_sf"/>
</dbReference>
<feature type="domain" description="AMP-binding enzyme C-terminal" evidence="8">
    <location>
        <begin position="535"/>
        <end position="612"/>
    </location>
</feature>
<keyword evidence="3" id="KW-0436">Ligase</keyword>
<dbReference type="Proteomes" id="UP001055804">
    <property type="component" value="Unassembled WGS sequence"/>
</dbReference>
<dbReference type="PROSITE" id="PS00455">
    <property type="entry name" value="AMP_BINDING"/>
    <property type="match status" value="1"/>
</dbReference>
<keyword evidence="6" id="KW-0007">Acetylation</keyword>
<protein>
    <recommendedName>
        <fullName evidence="2">acetate--CoA ligase</fullName>
        <ecNumber evidence="2">6.2.1.1</ecNumber>
    </recommendedName>
</protein>
<evidence type="ECO:0000313" key="10">
    <source>
        <dbReference type="EMBL" id="MCP1337026.1"/>
    </source>
</evidence>
<feature type="domain" description="Acetyl-coenzyme A synthetase N-terminal" evidence="9">
    <location>
        <begin position="34"/>
        <end position="86"/>
    </location>
</feature>
<feature type="domain" description="AMP-dependent synthetase/ligase" evidence="7">
    <location>
        <begin position="99"/>
        <end position="475"/>
    </location>
</feature>
<keyword evidence="5" id="KW-0067">ATP-binding</keyword>
<comment type="similarity">
    <text evidence="1">Belongs to the ATP-dependent AMP-binding enzyme family.</text>
</comment>
<organism evidence="10 11">
    <name type="scientific">Futiania mangrovi</name>
    <dbReference type="NCBI Taxonomy" id="2959716"/>
    <lineage>
        <taxon>Bacteria</taxon>
        <taxon>Pseudomonadati</taxon>
        <taxon>Pseudomonadota</taxon>
        <taxon>Alphaproteobacteria</taxon>
        <taxon>Futianiales</taxon>
        <taxon>Futianiaceae</taxon>
        <taxon>Futiania</taxon>
    </lineage>
</organism>
<evidence type="ECO:0000256" key="6">
    <source>
        <dbReference type="ARBA" id="ARBA00022990"/>
    </source>
</evidence>
<evidence type="ECO:0000259" key="8">
    <source>
        <dbReference type="Pfam" id="PF13193"/>
    </source>
</evidence>
<dbReference type="SUPFAM" id="SSF56801">
    <property type="entry name" value="Acetyl-CoA synthetase-like"/>
    <property type="match status" value="1"/>
</dbReference>
<accession>A0A9J6PLV9</accession>
<evidence type="ECO:0000313" key="11">
    <source>
        <dbReference type="Proteomes" id="UP001055804"/>
    </source>
</evidence>
<evidence type="ECO:0000256" key="3">
    <source>
        <dbReference type="ARBA" id="ARBA00022598"/>
    </source>
</evidence>
<evidence type="ECO:0000259" key="7">
    <source>
        <dbReference type="Pfam" id="PF00501"/>
    </source>
</evidence>
<dbReference type="EC" id="6.2.1.1" evidence="2"/>
<comment type="caution">
    <text evidence="10">The sequence shown here is derived from an EMBL/GenBank/DDBJ whole genome shotgun (WGS) entry which is preliminary data.</text>
</comment>
<dbReference type="InterPro" id="IPR045851">
    <property type="entry name" value="AMP-bd_C_sf"/>
</dbReference>
<reference evidence="10" key="1">
    <citation type="submission" date="2022-06" db="EMBL/GenBank/DDBJ databases">
        <title>Isolation and Genomics of Futiania mangrovii gen. nov., sp. nov., a Rare and Metabolically-versatile member in the Class Alphaproteobacteria.</title>
        <authorList>
            <person name="Liu L."/>
            <person name="Huang W.-C."/>
            <person name="Pan J."/>
            <person name="Li J."/>
            <person name="Huang Y."/>
            <person name="Du H."/>
            <person name="Liu Y."/>
            <person name="Li M."/>
        </authorList>
    </citation>
    <scope>NUCLEOTIDE SEQUENCE</scope>
    <source>
        <strain evidence="10">FT118</strain>
    </source>
</reference>
<dbReference type="Pfam" id="PF13193">
    <property type="entry name" value="AMP-binding_C"/>
    <property type="match status" value="1"/>
</dbReference>
<dbReference type="Gene3D" id="3.30.300.30">
    <property type="match status" value="1"/>
</dbReference>
<dbReference type="InterPro" id="IPR020845">
    <property type="entry name" value="AMP-binding_CS"/>
</dbReference>
<dbReference type="Pfam" id="PF00501">
    <property type="entry name" value="AMP-binding"/>
    <property type="match status" value="1"/>
</dbReference>
<dbReference type="Pfam" id="PF16177">
    <property type="entry name" value="ACAS_N"/>
    <property type="match status" value="1"/>
</dbReference>
<keyword evidence="11" id="KW-1185">Reference proteome</keyword>
<keyword evidence="4" id="KW-0547">Nucleotide-binding</keyword>
<dbReference type="InterPro" id="IPR025110">
    <property type="entry name" value="AMP-bd_C"/>
</dbReference>
<evidence type="ECO:0000259" key="9">
    <source>
        <dbReference type="Pfam" id="PF16177"/>
    </source>
</evidence>
<dbReference type="Gene3D" id="3.40.50.12780">
    <property type="entry name" value="N-terminal domain of ligase-like"/>
    <property type="match status" value="1"/>
</dbReference>
<dbReference type="PANTHER" id="PTHR24095:SF14">
    <property type="entry name" value="ACETYL-COENZYME A SYNTHETASE 1"/>
    <property type="match status" value="1"/>
</dbReference>
<dbReference type="InterPro" id="IPR000873">
    <property type="entry name" value="AMP-dep_synth/lig_dom"/>
</dbReference>